<reference evidence="1 2" key="1">
    <citation type="submission" date="2023-03" db="EMBL/GenBank/DDBJ databases">
        <authorList>
            <person name="Mo P."/>
        </authorList>
    </citation>
    <scope>NUCLEOTIDE SEQUENCE [LARGE SCALE GENOMIC DNA]</scope>
    <source>
        <strain evidence="1 2">HUAS 5</strain>
    </source>
</reference>
<name>A0ABY8JV07_9ACTN</name>
<gene>
    <name evidence="1" type="ORF">PYS65_03360</name>
</gene>
<dbReference type="EMBL" id="CP121682">
    <property type="protein sequence ID" value="WGD39264.1"/>
    <property type="molecule type" value="Genomic_DNA"/>
</dbReference>
<dbReference type="RefSeq" id="WP_279332262.1">
    <property type="nucleotide sequence ID" value="NZ_CP121682.1"/>
</dbReference>
<keyword evidence="2" id="KW-1185">Reference proteome</keyword>
<dbReference type="Proteomes" id="UP001216440">
    <property type="component" value="Chromosome"/>
</dbReference>
<accession>A0ABY8JV07</accession>
<protein>
    <recommendedName>
        <fullName evidence="3">Secreted protein</fullName>
    </recommendedName>
</protein>
<organism evidence="1 2">
    <name type="scientific">Streptomyces cathayae</name>
    <dbReference type="NCBI Taxonomy" id="3031124"/>
    <lineage>
        <taxon>Bacteria</taxon>
        <taxon>Bacillati</taxon>
        <taxon>Actinomycetota</taxon>
        <taxon>Actinomycetes</taxon>
        <taxon>Kitasatosporales</taxon>
        <taxon>Streptomycetaceae</taxon>
        <taxon>Streptomyces</taxon>
    </lineage>
</organism>
<dbReference type="Pfam" id="PF21833">
    <property type="entry name" value="DUF6893"/>
    <property type="match status" value="1"/>
</dbReference>
<evidence type="ECO:0000313" key="1">
    <source>
        <dbReference type="EMBL" id="WGD39264.1"/>
    </source>
</evidence>
<sequence length="41" mass="4356">MKKTLVGGAAAATAATAVTALAVLVRGVLPDVRRYLRMRRM</sequence>
<proteinExistence type="predicted"/>
<evidence type="ECO:0000313" key="2">
    <source>
        <dbReference type="Proteomes" id="UP001216440"/>
    </source>
</evidence>
<dbReference type="InterPro" id="IPR054188">
    <property type="entry name" value="DUF6893"/>
</dbReference>
<evidence type="ECO:0008006" key="3">
    <source>
        <dbReference type="Google" id="ProtNLM"/>
    </source>
</evidence>